<name>A0A1I5U3S1_9EURY</name>
<dbReference type="Proteomes" id="UP000183769">
    <property type="component" value="Unassembled WGS sequence"/>
</dbReference>
<dbReference type="EMBL" id="FOXI01000011">
    <property type="protein sequence ID" value="SFP89537.1"/>
    <property type="molecule type" value="Genomic_DNA"/>
</dbReference>
<protein>
    <submittedName>
        <fullName evidence="2">Uncharacterized protein</fullName>
    </submittedName>
</protein>
<proteinExistence type="predicted"/>
<feature type="region of interest" description="Disordered" evidence="1">
    <location>
        <begin position="75"/>
        <end position="95"/>
    </location>
</feature>
<gene>
    <name evidence="2" type="ORF">SAMN05216277_11181</name>
</gene>
<keyword evidence="3" id="KW-1185">Reference proteome</keyword>
<dbReference type="AlphaFoldDB" id="A0A1I5U3S1"/>
<evidence type="ECO:0000256" key="1">
    <source>
        <dbReference type="SAM" id="MobiDB-lite"/>
    </source>
</evidence>
<sequence length="292" mass="32126">MRRCRLPPRSRSACGIRIVRLRRCVPQSILMQPDRFSRCVCRVRSGEPPRVARAPADRDRSCRARAFALPLRLRRTGHGHGAGSGRVQSPDTGRTRQRACEHSARTRVCPAPGRLHLHRPLRRRSFTTVAPTNGGSDVAACAVRDGLLAARAVALVPSGRRAAAATGVRRAHPGMPRVRAFLGNGCAAGRASARTRSRRGWLPRACRPRPACRARRFRCVCDGRDRLARGRPRTGPAGPTPLRPSMWPYAGPFTTVYPPAVPPRHRGRCRFVSRRTGVGAAPTRGDRLGIRR</sequence>
<evidence type="ECO:0000313" key="2">
    <source>
        <dbReference type="EMBL" id="SFP89537.1"/>
    </source>
</evidence>
<reference evidence="3" key="1">
    <citation type="submission" date="2016-10" db="EMBL/GenBank/DDBJ databases">
        <authorList>
            <person name="Varghese N."/>
            <person name="Submissions S."/>
        </authorList>
    </citation>
    <scope>NUCLEOTIDE SEQUENCE [LARGE SCALE GENOMIC DNA]</scope>
    <source>
        <strain evidence="3">CGMCC 1.10329</strain>
    </source>
</reference>
<accession>A0A1I5U3S1</accession>
<evidence type="ECO:0000313" key="3">
    <source>
        <dbReference type="Proteomes" id="UP000183769"/>
    </source>
</evidence>
<organism evidence="2 3">
    <name type="scientific">Halolamina pelagica</name>
    <dbReference type="NCBI Taxonomy" id="699431"/>
    <lineage>
        <taxon>Archaea</taxon>
        <taxon>Methanobacteriati</taxon>
        <taxon>Methanobacteriota</taxon>
        <taxon>Stenosarchaea group</taxon>
        <taxon>Halobacteria</taxon>
        <taxon>Halobacteriales</taxon>
        <taxon>Haloferacaceae</taxon>
    </lineage>
</organism>